<dbReference type="EMBL" id="FR872582">
    <property type="protein sequence ID" value="CCB88799.1"/>
    <property type="molecule type" value="Genomic_DNA"/>
</dbReference>
<dbReference type="OrthoDB" id="9801945at2"/>
<name>F8L7Q9_SIMNZ</name>
<dbReference type="CDD" id="cd00754">
    <property type="entry name" value="Ubl_MoaD"/>
    <property type="match status" value="1"/>
</dbReference>
<dbReference type="GO" id="GO:1990133">
    <property type="term" value="C:molybdopterin adenylyltransferase complex"/>
    <property type="evidence" value="ECO:0007669"/>
    <property type="project" value="TreeGrafter"/>
</dbReference>
<dbReference type="eggNOG" id="COG1977">
    <property type="taxonomic scope" value="Bacteria"/>
</dbReference>
<dbReference type="InterPro" id="IPR016155">
    <property type="entry name" value="Mopterin_synth/thiamin_S_b"/>
</dbReference>
<dbReference type="GO" id="GO:0000166">
    <property type="term" value="F:nucleotide binding"/>
    <property type="evidence" value="ECO:0007669"/>
    <property type="project" value="UniProtKB-KW"/>
</dbReference>
<reference key="1">
    <citation type="journal article" date="2011" name="Mol. Biol. Evol.">
        <title>Unity in variety -- the pan-genome of the Chlamydiae.</title>
        <authorList>
            <person name="Collingro A."/>
            <person name="Tischler P."/>
            <person name="Weinmaier T."/>
            <person name="Penz T."/>
            <person name="Heinz E."/>
            <person name="Brunham R.C."/>
            <person name="Read T.D."/>
            <person name="Bavoil P.M."/>
            <person name="Sachse K."/>
            <person name="Kahane S."/>
            <person name="Friedman M.G."/>
            <person name="Rattei T."/>
            <person name="Myers G.S.A."/>
            <person name="Horn M."/>
        </authorList>
    </citation>
    <scope>NUCLEOTIDE SEQUENCE</scope>
    <source>
        <strain>Z</strain>
    </source>
</reference>
<dbReference type="GO" id="GO:0006777">
    <property type="term" value="P:Mo-molybdopterin cofactor biosynthetic process"/>
    <property type="evidence" value="ECO:0007669"/>
    <property type="project" value="InterPro"/>
</dbReference>
<dbReference type="PANTHER" id="PTHR33359">
    <property type="entry name" value="MOLYBDOPTERIN SYNTHASE SULFUR CARRIER SUBUNIT"/>
    <property type="match status" value="1"/>
</dbReference>
<reference evidence="4 5" key="2">
    <citation type="journal article" date="2011" name="Mol. Biol. Evol.">
        <title>Unity in variety--the pan-genome of the Chlamydiae.</title>
        <authorList>
            <person name="Collingro A."/>
            <person name="Tischler P."/>
            <person name="Weinmaier T."/>
            <person name="Penz T."/>
            <person name="Heinz E."/>
            <person name="Brunham R.C."/>
            <person name="Read T.D."/>
            <person name="Bavoil P.M."/>
            <person name="Sachse K."/>
            <person name="Kahane S."/>
            <person name="Friedman M.G."/>
            <person name="Rattei T."/>
            <person name="Myers G.S."/>
            <person name="Horn M."/>
        </authorList>
    </citation>
    <scope>NUCLEOTIDE SEQUENCE [LARGE SCALE GENOMIC DNA]</scope>
    <source>
        <strain evidence="5">ATCC VR-1471 / Z</strain>
    </source>
</reference>
<evidence type="ECO:0000256" key="2">
    <source>
        <dbReference type="ARBA" id="ARBA00024200"/>
    </source>
</evidence>
<keyword evidence="1" id="KW-0547">Nucleotide-binding</keyword>
<dbReference type="HOGENOM" id="CLU_114601_4_1_0"/>
<dbReference type="KEGG" id="sng:SNE_A09220"/>
<dbReference type="STRING" id="331113.SNE_A09220"/>
<keyword evidence="5" id="KW-1185">Reference proteome</keyword>
<dbReference type="InterPro" id="IPR003749">
    <property type="entry name" value="ThiS/MoaD-like"/>
</dbReference>
<evidence type="ECO:0000313" key="5">
    <source>
        <dbReference type="Proteomes" id="UP000000496"/>
    </source>
</evidence>
<proteinExistence type="inferred from homology"/>
<dbReference type="Proteomes" id="UP000000496">
    <property type="component" value="Chromosome gsn.131"/>
</dbReference>
<dbReference type="PANTHER" id="PTHR33359:SF1">
    <property type="entry name" value="MOLYBDOPTERIN SYNTHASE SULFUR CARRIER SUBUNIT"/>
    <property type="match status" value="1"/>
</dbReference>
<dbReference type="SUPFAM" id="SSF54285">
    <property type="entry name" value="MoaD/ThiS"/>
    <property type="match status" value="1"/>
</dbReference>
<dbReference type="Gene3D" id="3.10.20.30">
    <property type="match status" value="1"/>
</dbReference>
<dbReference type="RefSeq" id="WP_013943266.1">
    <property type="nucleotide sequence ID" value="NC_015713.1"/>
</dbReference>
<evidence type="ECO:0000256" key="3">
    <source>
        <dbReference type="ARBA" id="ARBA00024247"/>
    </source>
</evidence>
<evidence type="ECO:0000313" key="4">
    <source>
        <dbReference type="EMBL" id="CCB88799.1"/>
    </source>
</evidence>
<organism evidence="4 5">
    <name type="scientific">Simkania negevensis (strain ATCC VR-1471 / DSM 27360 / Z)</name>
    <dbReference type="NCBI Taxonomy" id="331113"/>
    <lineage>
        <taxon>Bacteria</taxon>
        <taxon>Pseudomonadati</taxon>
        <taxon>Chlamydiota</taxon>
        <taxon>Chlamydiia</taxon>
        <taxon>Parachlamydiales</taxon>
        <taxon>Simkaniaceae</taxon>
        <taxon>Simkania</taxon>
    </lineage>
</organism>
<dbReference type="InterPro" id="IPR044672">
    <property type="entry name" value="MOCS2A"/>
</dbReference>
<evidence type="ECO:0000256" key="1">
    <source>
        <dbReference type="ARBA" id="ARBA00022741"/>
    </source>
</evidence>
<dbReference type="Pfam" id="PF02597">
    <property type="entry name" value="ThiS"/>
    <property type="match status" value="1"/>
</dbReference>
<protein>
    <recommendedName>
        <fullName evidence="3">Molybdopterin synthase sulfur carrier subunit</fullName>
    </recommendedName>
</protein>
<comment type="similarity">
    <text evidence="2">Belongs to the MoaD family.</text>
</comment>
<sequence>MIKQIHIIYYALLRQERGVPEETVEFEKNTVRELFNMLKALHSFRLSESQIKVAVNSKVATWDTLLSEGDSVIFIPPVAGG</sequence>
<dbReference type="InterPro" id="IPR012675">
    <property type="entry name" value="Beta-grasp_dom_sf"/>
</dbReference>
<dbReference type="AlphaFoldDB" id="F8L7Q9"/>
<accession>F8L7Q9</accession>
<gene>
    <name evidence="4" type="ordered locus">SNE_A09220</name>
</gene>